<reference evidence="1 2" key="1">
    <citation type="journal article" date="2019" name="Appl. Microbiol. Biotechnol.">
        <title>Genome sequence of Isaria javanica and comparative genome analysis insights into family S53 peptidase evolution in fungal entomopathogens.</title>
        <authorList>
            <person name="Lin R."/>
            <person name="Zhang X."/>
            <person name="Xin B."/>
            <person name="Zou M."/>
            <person name="Gao Y."/>
            <person name="Qin F."/>
            <person name="Hu Q."/>
            <person name="Xie B."/>
            <person name="Cheng X."/>
        </authorList>
    </citation>
    <scope>NUCLEOTIDE SEQUENCE [LARGE SCALE GENOMIC DNA]</scope>
    <source>
        <strain evidence="1 2">IJ1G</strain>
    </source>
</reference>
<comment type="caution">
    <text evidence="1">The sequence shown here is derived from an EMBL/GenBank/DDBJ whole genome shotgun (WGS) entry which is preliminary data.</text>
</comment>
<gene>
    <name evidence="1" type="ORF">IF1G_09289</name>
</gene>
<protein>
    <submittedName>
        <fullName evidence="1">Uncharacterized protein</fullName>
    </submittedName>
</protein>
<evidence type="ECO:0000313" key="1">
    <source>
        <dbReference type="EMBL" id="TQV92217.1"/>
    </source>
</evidence>
<dbReference type="Proteomes" id="UP000315783">
    <property type="component" value="Unassembled WGS sequence"/>
</dbReference>
<dbReference type="AlphaFoldDB" id="A0A545URW7"/>
<sequence length="104" mass="11758">MVNQVISYGIEKNRVARNMYGSGVVDMIIMRKERHGRIHVRMRSICKNYPSISGINGSCTDNLQRIEEIDAGSTVTMAFPVRNRTDGSACIQQFCELPKYLMNA</sequence>
<dbReference type="EMBL" id="SPUK01000016">
    <property type="protein sequence ID" value="TQV92217.1"/>
    <property type="molecule type" value="Genomic_DNA"/>
</dbReference>
<keyword evidence="2" id="KW-1185">Reference proteome</keyword>
<proteinExistence type="predicted"/>
<evidence type="ECO:0000313" key="2">
    <source>
        <dbReference type="Proteomes" id="UP000315783"/>
    </source>
</evidence>
<organism evidence="1 2">
    <name type="scientific">Cordyceps javanica</name>
    <dbReference type="NCBI Taxonomy" id="43265"/>
    <lineage>
        <taxon>Eukaryota</taxon>
        <taxon>Fungi</taxon>
        <taxon>Dikarya</taxon>
        <taxon>Ascomycota</taxon>
        <taxon>Pezizomycotina</taxon>
        <taxon>Sordariomycetes</taxon>
        <taxon>Hypocreomycetidae</taxon>
        <taxon>Hypocreales</taxon>
        <taxon>Cordycipitaceae</taxon>
        <taxon>Cordyceps</taxon>
    </lineage>
</organism>
<accession>A0A545URW7</accession>
<name>A0A545URW7_9HYPO</name>